<dbReference type="InterPro" id="IPR047090">
    <property type="entry name" value="AspRS_core"/>
</dbReference>
<dbReference type="Gene3D" id="2.40.50.140">
    <property type="entry name" value="Nucleic acid-binding proteins"/>
    <property type="match status" value="1"/>
</dbReference>
<dbReference type="InterPro" id="IPR047089">
    <property type="entry name" value="Asp-tRNA-ligase_1_N"/>
</dbReference>
<dbReference type="PROSITE" id="PS50862">
    <property type="entry name" value="AA_TRNA_LIGASE_II"/>
    <property type="match status" value="1"/>
</dbReference>
<feature type="binding site" evidence="7">
    <location>
        <position position="224"/>
    </location>
    <ligand>
        <name>ATP</name>
        <dbReference type="ChEBI" id="CHEBI:30616"/>
    </ligand>
</feature>
<dbReference type="InterPro" id="IPR006195">
    <property type="entry name" value="aa-tRNA-synth_II"/>
</dbReference>
<feature type="binding site" evidence="7">
    <location>
        <position position="169"/>
    </location>
    <ligand>
        <name>L-aspartate</name>
        <dbReference type="ChEBI" id="CHEBI:29991"/>
    </ligand>
</feature>
<feature type="region of interest" description="Disordered" evidence="8">
    <location>
        <begin position="558"/>
        <end position="600"/>
    </location>
</feature>
<feature type="binding site" evidence="7">
    <location>
        <position position="488"/>
    </location>
    <ligand>
        <name>L-aspartate</name>
        <dbReference type="ChEBI" id="CHEBI:29991"/>
    </ligand>
</feature>
<comment type="subunit">
    <text evidence="7">Homodimer.</text>
</comment>
<feature type="site" description="Important for tRNA non-discrimination" evidence="7">
    <location>
        <position position="31"/>
    </location>
</feature>
<keyword evidence="5 7" id="KW-0648">Protein biosynthesis</keyword>
<evidence type="ECO:0000256" key="8">
    <source>
        <dbReference type="SAM" id="MobiDB-lite"/>
    </source>
</evidence>
<proteinExistence type="inferred from homology"/>
<dbReference type="SUPFAM" id="SSF55261">
    <property type="entry name" value="GAD domain-like"/>
    <property type="match status" value="1"/>
</dbReference>
<dbReference type="SUPFAM" id="SSF55681">
    <property type="entry name" value="Class II aaRS and biotin synthetases"/>
    <property type="match status" value="1"/>
</dbReference>
<dbReference type="HAMAP" id="MF_00044">
    <property type="entry name" value="Asp_tRNA_synth_type1"/>
    <property type="match status" value="1"/>
</dbReference>
<keyword evidence="4 7" id="KW-0067">ATP-binding</keyword>
<dbReference type="PANTHER" id="PTHR22594:SF5">
    <property type="entry name" value="ASPARTATE--TRNA LIGASE, MITOCHONDRIAL"/>
    <property type="match status" value="1"/>
</dbReference>
<comment type="similarity">
    <text evidence="1 7">Belongs to the class-II aminoacyl-tRNA synthetase family. Type 1 subfamily.</text>
</comment>
<dbReference type="EMBL" id="JAGINX010000001">
    <property type="protein sequence ID" value="MBP2318203.1"/>
    <property type="molecule type" value="Genomic_DNA"/>
</dbReference>
<dbReference type="PRINTS" id="PR01042">
    <property type="entry name" value="TRNASYNTHASP"/>
</dbReference>
<feature type="domain" description="Aminoacyl-transfer RNA synthetases class-II family profile" evidence="9">
    <location>
        <begin position="136"/>
        <end position="554"/>
    </location>
</feature>
<dbReference type="InterPro" id="IPR045864">
    <property type="entry name" value="aa-tRNA-synth_II/BPL/LPL"/>
</dbReference>
<dbReference type="PANTHER" id="PTHR22594">
    <property type="entry name" value="ASPARTYL/LYSYL-TRNA SYNTHETASE"/>
    <property type="match status" value="1"/>
</dbReference>
<dbReference type="Pfam" id="PF00152">
    <property type="entry name" value="tRNA-synt_2"/>
    <property type="match status" value="1"/>
</dbReference>
<name>A0ABS4T2U5_9MICC</name>
<comment type="subcellular location">
    <subcellularLocation>
        <location evidence="7">Cytoplasm</location>
    </subcellularLocation>
</comment>
<evidence type="ECO:0000256" key="2">
    <source>
        <dbReference type="ARBA" id="ARBA00022598"/>
    </source>
</evidence>
<dbReference type="NCBIfam" id="NF001750">
    <property type="entry name" value="PRK00476.1"/>
    <property type="match status" value="1"/>
</dbReference>
<evidence type="ECO:0000256" key="4">
    <source>
        <dbReference type="ARBA" id="ARBA00022840"/>
    </source>
</evidence>
<dbReference type="RefSeq" id="WP_210048540.1">
    <property type="nucleotide sequence ID" value="NZ_JAGINX010000001.1"/>
</dbReference>
<evidence type="ECO:0000256" key="5">
    <source>
        <dbReference type="ARBA" id="ARBA00022917"/>
    </source>
</evidence>
<comment type="catalytic activity">
    <reaction evidence="7">
        <text>tRNA(Asx) + L-aspartate + ATP = L-aspartyl-tRNA(Asx) + AMP + diphosphate</text>
        <dbReference type="Rhea" id="RHEA:18349"/>
        <dbReference type="Rhea" id="RHEA-COMP:9710"/>
        <dbReference type="Rhea" id="RHEA-COMP:9711"/>
        <dbReference type="ChEBI" id="CHEBI:29991"/>
        <dbReference type="ChEBI" id="CHEBI:30616"/>
        <dbReference type="ChEBI" id="CHEBI:33019"/>
        <dbReference type="ChEBI" id="CHEBI:78442"/>
        <dbReference type="ChEBI" id="CHEBI:78516"/>
        <dbReference type="ChEBI" id="CHEBI:456215"/>
        <dbReference type="EC" id="6.1.1.23"/>
    </reaction>
</comment>
<feature type="binding site" evidence="7">
    <location>
        <position position="215"/>
    </location>
    <ligand>
        <name>L-aspartate</name>
        <dbReference type="ChEBI" id="CHEBI:29991"/>
    </ligand>
</feature>
<evidence type="ECO:0000259" key="9">
    <source>
        <dbReference type="PROSITE" id="PS50862"/>
    </source>
</evidence>
<dbReference type="Gene3D" id="3.30.1360.30">
    <property type="entry name" value="GAD-like domain"/>
    <property type="match status" value="1"/>
</dbReference>
<keyword evidence="11" id="KW-1185">Reference proteome</keyword>
<dbReference type="GO" id="GO:0004815">
    <property type="term" value="F:aspartate-tRNA ligase activity"/>
    <property type="evidence" value="ECO:0007669"/>
    <property type="project" value="UniProtKB-EC"/>
</dbReference>
<dbReference type="Gene3D" id="3.30.930.10">
    <property type="entry name" value="Bira Bifunctional Protein, Domain 2"/>
    <property type="match status" value="1"/>
</dbReference>
<organism evidence="10 11">
    <name type="scientific">Nesterenkonia lacusekhoensis</name>
    <dbReference type="NCBI Taxonomy" id="150832"/>
    <lineage>
        <taxon>Bacteria</taxon>
        <taxon>Bacillati</taxon>
        <taxon>Actinomycetota</taxon>
        <taxon>Actinomycetes</taxon>
        <taxon>Micrococcales</taxon>
        <taxon>Micrococcaceae</taxon>
        <taxon>Nesterenkonia</taxon>
    </lineage>
</organism>
<dbReference type="CDD" id="cd04317">
    <property type="entry name" value="EcAspRS_like_N"/>
    <property type="match status" value="1"/>
</dbReference>
<dbReference type="InterPro" id="IPR029351">
    <property type="entry name" value="GAD_dom"/>
</dbReference>
<evidence type="ECO:0000256" key="7">
    <source>
        <dbReference type="HAMAP-Rule" id="MF_00044"/>
    </source>
</evidence>
<keyword evidence="3 7" id="KW-0547">Nucleotide-binding</keyword>
<feature type="binding site" evidence="7">
    <location>
        <begin position="215"/>
        <end position="217"/>
    </location>
    <ligand>
        <name>ATP</name>
        <dbReference type="ChEBI" id="CHEBI:30616"/>
    </ligand>
</feature>
<dbReference type="InterPro" id="IPR004365">
    <property type="entry name" value="NA-bd_OB_tRNA"/>
</dbReference>
<evidence type="ECO:0000256" key="3">
    <source>
        <dbReference type="ARBA" id="ARBA00022741"/>
    </source>
</evidence>
<dbReference type="Proteomes" id="UP001519331">
    <property type="component" value="Unassembled WGS sequence"/>
</dbReference>
<accession>A0ABS4T2U5</accession>
<dbReference type="InterPro" id="IPR004524">
    <property type="entry name" value="Asp-tRNA-ligase_1"/>
</dbReference>
<sequence>MLRTHETGAINAEHIGQTVTLTGWVARRRDHGGVAFLDLRDASGIAQVVVRDEEDFDPLRNEFVLKVTGTVERRPEGNENPNLPSGEVEVIAETVEVLNTAAPLPFQVDEHVEVGEEARLKHRYLDLRRPAPAKAMKLRSEANRVAREFLHEQAYTEVETPTLTRSTPEGARDFLVPARLSPGAWYALPQSPQLFKQLLQVGGIERYYQIARCYRDEDFRADRQPEFTQLDIEASFVEQADVISLAEELVGRLWKLIGAEIEAPIPHITYREAMAKYGTDKPDLRFGLELTELTEYFKDTPFRVFQAPYVGAVVMPGGADQPRRTLDAWQEWAKQRGAKGLAYVLIQEDGELGGPVAKNLSETEKAGLAEAVGAEPGDCVFFAAGEVSPSRSLLGAARNEIAARLGLIEEGSWSFVWVVDAPMFEPAADATAAGDVAVGSGAWTAVHHAFTAPKPEFAETFDQEPGEALAYAYDLVCNGNEIGGGSIRIHRQDMQERVFKVMGISEEEAQEKFGFLLDAMKFGAPPHGGIAFGWDRVVALLAGEESIREVIAFPKTGGGYDPLTAAPTPITAQQRKEAGVDSTPEPKREGSSESKYGAAS</sequence>
<dbReference type="InterPro" id="IPR002312">
    <property type="entry name" value="Asp/Asn-tRNA-synth_IIb"/>
</dbReference>
<feature type="binding site" evidence="7">
    <location>
        <begin position="533"/>
        <end position="536"/>
    </location>
    <ligand>
        <name>ATP</name>
        <dbReference type="ChEBI" id="CHEBI:30616"/>
    </ligand>
</feature>
<keyword evidence="7" id="KW-0963">Cytoplasm</keyword>
<reference evidence="10 11" key="1">
    <citation type="submission" date="2021-03" db="EMBL/GenBank/DDBJ databases">
        <title>Sequencing the genomes of 1000 actinobacteria strains.</title>
        <authorList>
            <person name="Klenk H.-P."/>
        </authorList>
    </citation>
    <scope>NUCLEOTIDE SEQUENCE [LARGE SCALE GENOMIC DNA]</scope>
    <source>
        <strain evidence="10 11">DSM 12544</strain>
    </source>
</reference>
<protein>
    <recommendedName>
        <fullName evidence="7">Aspartate--tRNA(Asp/Asn) ligase</fullName>
        <ecNumber evidence="7">6.1.1.23</ecNumber>
    </recommendedName>
    <alternativeName>
        <fullName evidence="7">Aspartyl-tRNA synthetase</fullName>
        <shortName evidence="7">AspRS</shortName>
    </alternativeName>
    <alternativeName>
        <fullName evidence="7">Non-discriminating aspartyl-tRNA synthetase</fullName>
        <shortName evidence="7">ND-AspRS</shortName>
    </alternativeName>
</protein>
<dbReference type="InterPro" id="IPR004364">
    <property type="entry name" value="Aa-tRNA-synt_II"/>
</dbReference>
<dbReference type="Pfam" id="PF02938">
    <property type="entry name" value="GAD"/>
    <property type="match status" value="1"/>
</dbReference>
<dbReference type="InterPro" id="IPR012340">
    <property type="entry name" value="NA-bd_OB-fold"/>
</dbReference>
<evidence type="ECO:0000313" key="11">
    <source>
        <dbReference type="Proteomes" id="UP001519331"/>
    </source>
</evidence>
<dbReference type="Pfam" id="PF01336">
    <property type="entry name" value="tRNA_anti-codon"/>
    <property type="match status" value="1"/>
</dbReference>
<feature type="binding site" evidence="7">
    <location>
        <position position="447"/>
    </location>
    <ligand>
        <name>L-aspartate</name>
        <dbReference type="ChEBI" id="CHEBI:29991"/>
    </ligand>
</feature>
<comment type="function">
    <text evidence="7">Aspartyl-tRNA synthetase with relaxed tRNA specificity since it is able to aspartylate not only its cognate tRNA(Asp) but also tRNA(Asn). Reaction proceeds in two steps: L-aspartate is first activated by ATP to form Asp-AMP and then transferred to the acceptor end of tRNA(Asp/Asn).</text>
</comment>
<keyword evidence="2 7" id="KW-0436">Ligase</keyword>
<evidence type="ECO:0000256" key="6">
    <source>
        <dbReference type="ARBA" id="ARBA00023146"/>
    </source>
</evidence>
<evidence type="ECO:0000256" key="1">
    <source>
        <dbReference type="ARBA" id="ARBA00006303"/>
    </source>
</evidence>
<feature type="site" description="Important for tRNA non-discrimination" evidence="7">
    <location>
        <position position="77"/>
    </location>
</feature>
<dbReference type="CDD" id="cd00777">
    <property type="entry name" value="AspRS_core"/>
    <property type="match status" value="1"/>
</dbReference>
<dbReference type="NCBIfam" id="TIGR00459">
    <property type="entry name" value="aspS_bact"/>
    <property type="match status" value="1"/>
</dbReference>
<comment type="caution">
    <text evidence="10">The sequence shown here is derived from an EMBL/GenBank/DDBJ whole genome shotgun (WGS) entry which is preliminary data.</text>
</comment>
<dbReference type="EC" id="6.1.1.23" evidence="7"/>
<dbReference type="InterPro" id="IPR004115">
    <property type="entry name" value="GAD-like_sf"/>
</dbReference>
<feature type="region of interest" description="Aspartate" evidence="7">
    <location>
        <begin position="193"/>
        <end position="196"/>
    </location>
</feature>
<keyword evidence="6 7" id="KW-0030">Aminoacyl-tRNA synthetase</keyword>
<feature type="binding site" evidence="7">
    <location>
        <position position="481"/>
    </location>
    <ligand>
        <name>ATP</name>
        <dbReference type="ChEBI" id="CHEBI:30616"/>
    </ligand>
</feature>
<evidence type="ECO:0000313" key="10">
    <source>
        <dbReference type="EMBL" id="MBP2318203.1"/>
    </source>
</evidence>
<gene>
    <name evidence="7" type="primary">aspS</name>
    <name evidence="10" type="ORF">JOF45_001222</name>
</gene>
<dbReference type="SUPFAM" id="SSF50249">
    <property type="entry name" value="Nucleic acid-binding proteins"/>
    <property type="match status" value="1"/>
</dbReference>
<feature type="compositionally biased region" description="Basic and acidic residues" evidence="8">
    <location>
        <begin position="574"/>
        <end position="592"/>
    </location>
</feature>